<organism evidence="1 2">
    <name type="scientific">Acinetobacter gyllenbergii CIP 110306 = MTCC 11365</name>
    <dbReference type="NCBI Taxonomy" id="1217657"/>
    <lineage>
        <taxon>Bacteria</taxon>
        <taxon>Pseudomonadati</taxon>
        <taxon>Pseudomonadota</taxon>
        <taxon>Gammaproteobacteria</taxon>
        <taxon>Moraxellales</taxon>
        <taxon>Moraxellaceae</taxon>
        <taxon>Acinetobacter</taxon>
    </lineage>
</organism>
<reference evidence="1 2" key="1">
    <citation type="submission" date="2013-06" db="EMBL/GenBank/DDBJ databases">
        <title>The Genome Sequence of Acinetobacter gyllenbergii CIP 110306.</title>
        <authorList>
            <consortium name="The Broad Institute Genome Sequencing Platform"/>
            <consortium name="The Broad Institute Genome Sequencing Center for Infectious Disease"/>
            <person name="Cerqueira G."/>
            <person name="Feldgarden M."/>
            <person name="Courvalin P."/>
            <person name="Perichon B."/>
            <person name="Grillot-Courvalin C."/>
            <person name="Clermont D."/>
            <person name="Rocha E."/>
            <person name="Yoon E.-J."/>
            <person name="Nemec A."/>
            <person name="Young S.K."/>
            <person name="Zeng Q."/>
            <person name="Gargeya S."/>
            <person name="Fitzgerald M."/>
            <person name="Abouelleil A."/>
            <person name="Alvarado L."/>
            <person name="Berlin A.M."/>
            <person name="Chapman S.B."/>
            <person name="Dewar J."/>
            <person name="Goldberg J."/>
            <person name="Griggs A."/>
            <person name="Gujja S."/>
            <person name="Hansen M."/>
            <person name="Howarth C."/>
            <person name="Imamovic A."/>
            <person name="Larimer J."/>
            <person name="McCowan C."/>
            <person name="Murphy C."/>
            <person name="Pearson M."/>
            <person name="Priest M."/>
            <person name="Roberts A."/>
            <person name="Saif S."/>
            <person name="Shea T."/>
            <person name="Sykes S."/>
            <person name="Wortman J."/>
            <person name="Nusbaum C."/>
            <person name="Birren B."/>
        </authorList>
    </citation>
    <scope>NUCLEOTIDE SEQUENCE [LARGE SCALE GENOMIC DNA]</scope>
    <source>
        <strain evidence="1 2">CIP 110306</strain>
    </source>
</reference>
<evidence type="ECO:0000313" key="1">
    <source>
        <dbReference type="EMBL" id="EPF73027.1"/>
    </source>
</evidence>
<accession>A0A829HCE1</accession>
<evidence type="ECO:0000313" key="2">
    <source>
        <dbReference type="Proteomes" id="UP000014523"/>
    </source>
</evidence>
<dbReference type="RefSeq" id="WP_016660593.1">
    <property type="nucleotide sequence ID" value="NZ_ASQH01000001.1"/>
</dbReference>
<dbReference type="Proteomes" id="UP000014523">
    <property type="component" value="Unassembled WGS sequence"/>
</dbReference>
<proteinExistence type="predicted"/>
<protein>
    <submittedName>
        <fullName evidence="1">Uncharacterized protein</fullName>
    </submittedName>
</protein>
<dbReference type="EMBL" id="ATGG01000048">
    <property type="protein sequence ID" value="EPF73027.1"/>
    <property type="molecule type" value="Genomic_DNA"/>
</dbReference>
<comment type="caution">
    <text evidence="1">The sequence shown here is derived from an EMBL/GenBank/DDBJ whole genome shotgun (WGS) entry which is preliminary data.</text>
</comment>
<gene>
    <name evidence="1" type="ORF">F957_03636</name>
</gene>
<dbReference type="AlphaFoldDB" id="A0A829HCE1"/>
<name>A0A829HCE1_9GAMM</name>
<keyword evidence="2" id="KW-1185">Reference proteome</keyword>
<sequence>MKASKFNEEIFILNIPPNMYGKNTYYKLKGEKIEKCKFDEVKEKKEKLLGFYFTFYTWSLQKKEAALFIYNNIFILFYQKEYIKITPNNIKINSWLNFKKISINLPLSQTIVIKIFTPPFRYLNNDGSFPEMVEPFSATLESILNNYTQKIRIFENLAKEI</sequence>